<dbReference type="PANTHER" id="PTHR35891">
    <property type="entry name" value="THIOL:DISULFIDE INTERCHANGE PROTEIN DSBA"/>
    <property type="match status" value="1"/>
</dbReference>
<name>A0ABW4XNF4_9GAMM</name>
<dbReference type="RefSeq" id="WP_345340926.1">
    <property type="nucleotide sequence ID" value="NZ_BAABLI010000017.1"/>
</dbReference>
<evidence type="ECO:0000313" key="4">
    <source>
        <dbReference type="Proteomes" id="UP001597380"/>
    </source>
</evidence>
<dbReference type="Pfam" id="PF01323">
    <property type="entry name" value="DSBA"/>
    <property type="match status" value="1"/>
</dbReference>
<accession>A0ABW4XNF4</accession>
<feature type="signal peptide" evidence="1">
    <location>
        <begin position="1"/>
        <end position="22"/>
    </location>
</feature>
<dbReference type="InterPro" id="IPR036249">
    <property type="entry name" value="Thioredoxin-like_sf"/>
</dbReference>
<dbReference type="EMBL" id="JBHUHT010000011">
    <property type="protein sequence ID" value="MFD2096008.1"/>
    <property type="molecule type" value="Genomic_DNA"/>
</dbReference>
<feature type="chain" id="PRO_5045300601" evidence="1">
    <location>
        <begin position="23"/>
        <end position="204"/>
    </location>
</feature>
<reference evidence="4" key="1">
    <citation type="journal article" date="2019" name="Int. J. Syst. Evol. Microbiol.">
        <title>The Global Catalogue of Microorganisms (GCM) 10K type strain sequencing project: providing services to taxonomists for standard genome sequencing and annotation.</title>
        <authorList>
            <consortium name="The Broad Institute Genomics Platform"/>
            <consortium name="The Broad Institute Genome Sequencing Center for Infectious Disease"/>
            <person name="Wu L."/>
            <person name="Ma J."/>
        </authorList>
    </citation>
    <scope>NUCLEOTIDE SEQUENCE [LARGE SCALE GENOMIC DNA]</scope>
    <source>
        <strain evidence="4">CGMCC 1.10992</strain>
    </source>
</reference>
<proteinExistence type="predicted"/>
<feature type="domain" description="DSBA-like thioredoxin" evidence="2">
    <location>
        <begin position="91"/>
        <end position="179"/>
    </location>
</feature>
<dbReference type="InterPro" id="IPR050824">
    <property type="entry name" value="Thiol_disulfide_DsbA"/>
</dbReference>
<dbReference type="PANTHER" id="PTHR35891:SF3">
    <property type="entry name" value="THIOL:DISULFIDE INTERCHANGE PROTEIN DSBL"/>
    <property type="match status" value="1"/>
</dbReference>
<evidence type="ECO:0000259" key="2">
    <source>
        <dbReference type="Pfam" id="PF01323"/>
    </source>
</evidence>
<dbReference type="Proteomes" id="UP001597380">
    <property type="component" value="Unassembled WGS sequence"/>
</dbReference>
<gene>
    <name evidence="3" type="ORF">ACFSJ3_08435</name>
</gene>
<organism evidence="3 4">
    <name type="scientific">Corallincola platygyrae</name>
    <dbReference type="NCBI Taxonomy" id="1193278"/>
    <lineage>
        <taxon>Bacteria</taxon>
        <taxon>Pseudomonadati</taxon>
        <taxon>Pseudomonadota</taxon>
        <taxon>Gammaproteobacteria</taxon>
        <taxon>Alteromonadales</taxon>
        <taxon>Psychromonadaceae</taxon>
        <taxon>Corallincola</taxon>
    </lineage>
</organism>
<keyword evidence="1" id="KW-0732">Signal</keyword>
<sequence>MPVFLRTLCGVFILLFATAALAVPELGKDYSEVTLADGQKPSAEIVEFFWYGAPGSAMLNDVSETLLLSFPELEWQRIPAVVRSDWRPQAKAYYLAKLSPKFVTYHQQLFEEMTSGGEPLSDQTSVVAWFAARGENSELMMEQFLSSRMNAQLVSDKNLLEAVNVPGVPAVLVNGRYLVHAGQHLTRESFLSTLEFLVALPKVE</sequence>
<comment type="caution">
    <text evidence="3">The sequence shown here is derived from an EMBL/GenBank/DDBJ whole genome shotgun (WGS) entry which is preliminary data.</text>
</comment>
<keyword evidence="4" id="KW-1185">Reference proteome</keyword>
<evidence type="ECO:0000256" key="1">
    <source>
        <dbReference type="SAM" id="SignalP"/>
    </source>
</evidence>
<evidence type="ECO:0000313" key="3">
    <source>
        <dbReference type="EMBL" id="MFD2096008.1"/>
    </source>
</evidence>
<protein>
    <submittedName>
        <fullName evidence="3">DsbA family protein</fullName>
    </submittedName>
</protein>
<dbReference type="InterPro" id="IPR001853">
    <property type="entry name" value="DSBA-like_thioredoxin_dom"/>
</dbReference>
<dbReference type="SUPFAM" id="SSF52833">
    <property type="entry name" value="Thioredoxin-like"/>
    <property type="match status" value="1"/>
</dbReference>
<dbReference type="Gene3D" id="3.40.30.10">
    <property type="entry name" value="Glutaredoxin"/>
    <property type="match status" value="1"/>
</dbReference>